<comment type="caution">
    <text evidence="7">The sequence shown here is derived from an EMBL/GenBank/DDBJ whole genome shotgun (WGS) entry which is preliminary data.</text>
</comment>
<keyword evidence="5" id="KW-0732">Signal</keyword>
<evidence type="ECO:0000313" key="7">
    <source>
        <dbReference type="EMBL" id="MCR6504030.1"/>
    </source>
</evidence>
<dbReference type="EMBL" id="JAMZED010000007">
    <property type="protein sequence ID" value="MCR6504030.1"/>
    <property type="molecule type" value="Genomic_DNA"/>
</dbReference>
<organism evidence="7 8">
    <name type="scientific">Bacteroides muris</name>
    <name type="common">ex Fokt et al. 2023</name>
    <dbReference type="NCBI Taxonomy" id="2937417"/>
    <lineage>
        <taxon>Bacteria</taxon>
        <taxon>Pseudomonadati</taxon>
        <taxon>Bacteroidota</taxon>
        <taxon>Bacteroidia</taxon>
        <taxon>Bacteroidales</taxon>
        <taxon>Bacteroidaceae</taxon>
        <taxon>Bacteroides</taxon>
    </lineage>
</organism>
<keyword evidence="8" id="KW-1185">Reference proteome</keyword>
<gene>
    <name evidence="7" type="ORF">M1B79_04880</name>
</gene>
<comment type="similarity">
    <text evidence="4">Belongs to the FKBP-type PPIase family.</text>
</comment>
<dbReference type="Proteomes" id="UP001143192">
    <property type="component" value="Unassembled WGS sequence"/>
</dbReference>
<dbReference type="InterPro" id="IPR046357">
    <property type="entry name" value="PPIase_dom_sf"/>
</dbReference>
<dbReference type="PROSITE" id="PS51257">
    <property type="entry name" value="PROKAR_LIPOPROTEIN"/>
    <property type="match status" value="1"/>
</dbReference>
<feature type="chain" id="PRO_5040751415" description="Peptidyl-prolyl cis-trans isomerase" evidence="5">
    <location>
        <begin position="22"/>
        <end position="208"/>
    </location>
</feature>
<evidence type="ECO:0000313" key="8">
    <source>
        <dbReference type="Proteomes" id="UP001143192"/>
    </source>
</evidence>
<feature type="domain" description="PPIase FKBP-type" evidence="6">
    <location>
        <begin position="101"/>
        <end position="207"/>
    </location>
</feature>
<evidence type="ECO:0000256" key="1">
    <source>
        <dbReference type="ARBA" id="ARBA00000971"/>
    </source>
</evidence>
<dbReference type="GO" id="GO:0003755">
    <property type="term" value="F:peptidyl-prolyl cis-trans isomerase activity"/>
    <property type="evidence" value="ECO:0007669"/>
    <property type="project" value="UniProtKB-UniRule"/>
</dbReference>
<evidence type="ECO:0000256" key="3">
    <source>
        <dbReference type="PROSITE-ProRule" id="PRU00277"/>
    </source>
</evidence>
<dbReference type="InterPro" id="IPR001179">
    <property type="entry name" value="PPIase_FKBP_dom"/>
</dbReference>
<evidence type="ECO:0000256" key="4">
    <source>
        <dbReference type="RuleBase" id="RU003915"/>
    </source>
</evidence>
<dbReference type="SUPFAM" id="SSF54534">
    <property type="entry name" value="FKBP-like"/>
    <property type="match status" value="1"/>
</dbReference>
<dbReference type="AlphaFoldDB" id="A0A9X2SSE4"/>
<accession>A0A9X2SSE4</accession>
<proteinExistence type="inferred from homology"/>
<dbReference type="EC" id="5.2.1.8" evidence="4"/>
<keyword evidence="2 3" id="KW-0697">Rotamase</keyword>
<feature type="signal peptide" evidence="5">
    <location>
        <begin position="1"/>
        <end position="21"/>
    </location>
</feature>
<evidence type="ECO:0000256" key="5">
    <source>
        <dbReference type="SAM" id="SignalP"/>
    </source>
</evidence>
<dbReference type="PROSITE" id="PS50059">
    <property type="entry name" value="FKBP_PPIASE"/>
    <property type="match status" value="1"/>
</dbReference>
<reference evidence="7" key="1">
    <citation type="journal article" date="2022" name="Arch. Microbiol.">
        <title>Bacteroides muris sp. nov. isolated from the cecum of wild-derived house mice.</title>
        <authorList>
            <person name="Fokt H."/>
            <person name="Unni R."/>
            <person name="Repnik U."/>
            <person name="Schmitz R.A."/>
            <person name="Bramkamp M."/>
            <person name="Baines J.F."/>
            <person name="Unterweger D."/>
        </authorList>
    </citation>
    <scope>NUCLEOTIDE SEQUENCE</scope>
    <source>
        <strain evidence="7">KH365_2</strain>
    </source>
</reference>
<protein>
    <recommendedName>
        <fullName evidence="4">Peptidyl-prolyl cis-trans isomerase</fullName>
        <ecNumber evidence="4">5.2.1.8</ecNumber>
    </recommendedName>
</protein>
<keyword evidence="3 4" id="KW-0413">Isomerase</keyword>
<name>A0A9X2SSE4_9BACE</name>
<dbReference type="Pfam" id="PF00254">
    <property type="entry name" value="FKBP_C"/>
    <property type="match status" value="1"/>
</dbReference>
<dbReference type="Gene3D" id="3.10.50.40">
    <property type="match status" value="1"/>
</dbReference>
<reference evidence="7" key="2">
    <citation type="submission" date="2022-04" db="EMBL/GenBank/DDBJ databases">
        <authorList>
            <person name="Fokt H."/>
            <person name="Baines J."/>
        </authorList>
    </citation>
    <scope>NUCLEOTIDE SEQUENCE</scope>
    <source>
        <strain evidence="7">KH365_2</strain>
    </source>
</reference>
<evidence type="ECO:0000256" key="2">
    <source>
        <dbReference type="ARBA" id="ARBA00023110"/>
    </source>
</evidence>
<comment type="catalytic activity">
    <reaction evidence="1 3 4">
        <text>[protein]-peptidylproline (omega=180) = [protein]-peptidylproline (omega=0)</text>
        <dbReference type="Rhea" id="RHEA:16237"/>
        <dbReference type="Rhea" id="RHEA-COMP:10747"/>
        <dbReference type="Rhea" id="RHEA-COMP:10748"/>
        <dbReference type="ChEBI" id="CHEBI:83833"/>
        <dbReference type="ChEBI" id="CHEBI:83834"/>
        <dbReference type="EC" id="5.2.1.8"/>
    </reaction>
</comment>
<evidence type="ECO:0000259" key="6">
    <source>
        <dbReference type="PROSITE" id="PS50059"/>
    </source>
</evidence>
<dbReference type="RefSeq" id="WP_176468013.1">
    <property type="nucleotide sequence ID" value="NZ_JAMZED010000007.1"/>
</dbReference>
<sequence length="208" mass="23566">MRKRFLFLPFLLLLVSGLVSCEEVEDEGKYYDWQARNEAYIDSIKNVAGDRYVATEEGIRAVEVGEMFILQDYLVSTDKHPRYIYCKKLVKNAEGEIPVWTEAVNAFYYGTLITGEKFDGGFDGYGALDQNIPNPPGREPTPFSWSTDFLITESTLRTGWKIFLQYMAVGERWLVYLPTDSAYGSEGSGTIPGYSALVFDVVLNKVIE</sequence>